<dbReference type="Gene3D" id="2.70.50.70">
    <property type="match status" value="1"/>
</dbReference>
<proteinExistence type="predicted"/>
<comment type="catalytic activity">
    <reaction evidence="1">
        <text>[(1-&gt;4)-beta-D-glucosyl]n+m + reduced acceptor + O2 = 4-dehydro-beta-D-glucosyl-[(1-&gt;4)-beta-D-glucosyl]n-1 + [(1-&gt;4)-beta-D-glucosyl]m + acceptor + H2O.</text>
        <dbReference type="EC" id="1.14.99.56"/>
    </reaction>
</comment>
<dbReference type="Pfam" id="PF03443">
    <property type="entry name" value="AA9"/>
    <property type="match status" value="1"/>
</dbReference>
<evidence type="ECO:0000259" key="2">
    <source>
        <dbReference type="Pfam" id="PF03443"/>
    </source>
</evidence>
<accession>A0A2B7XTY3</accession>
<evidence type="ECO:0000256" key="1">
    <source>
        <dbReference type="RuleBase" id="RU368122"/>
    </source>
</evidence>
<reference evidence="3 4" key="1">
    <citation type="submission" date="2017-10" db="EMBL/GenBank/DDBJ databases">
        <title>Comparative genomics in systemic dimorphic fungi from Ajellomycetaceae.</title>
        <authorList>
            <person name="Munoz J.F."/>
            <person name="Mcewen J.G."/>
            <person name="Clay O.K."/>
            <person name="Cuomo C.A."/>
        </authorList>
    </citation>
    <scope>NUCLEOTIDE SEQUENCE [LARGE SCALE GENOMIC DNA]</scope>
    <source>
        <strain evidence="3 4">UAMH7299</strain>
    </source>
</reference>
<keyword evidence="1" id="KW-0624">Polysaccharide degradation</keyword>
<comment type="subcellular location">
    <subcellularLocation>
        <location evidence="1">Secreted</location>
    </subcellularLocation>
</comment>
<keyword evidence="1" id="KW-0964">Secreted</keyword>
<dbReference type="GO" id="GO:0030248">
    <property type="term" value="F:cellulose binding"/>
    <property type="evidence" value="ECO:0007669"/>
    <property type="project" value="UniProtKB-UniRule"/>
</dbReference>
<gene>
    <name evidence="3" type="ORF">AJ80_06726</name>
</gene>
<dbReference type="EC" id="1.14.99.56" evidence="1"/>
<keyword evidence="4" id="KW-1185">Reference proteome</keyword>
<protein>
    <recommendedName>
        <fullName evidence="1">AA9 family lytic polysaccharide monooxygenase</fullName>
        <ecNumber evidence="1">1.14.99.56</ecNumber>
    </recommendedName>
    <alternativeName>
        <fullName evidence="1">Endo-beta-1,4-glucanase</fullName>
    </alternativeName>
    <alternativeName>
        <fullName evidence="1">Glycosyl hydrolase 61 family protein</fullName>
    </alternativeName>
</protein>
<dbReference type="GO" id="GO:0008810">
    <property type="term" value="F:cellulase activity"/>
    <property type="evidence" value="ECO:0007669"/>
    <property type="project" value="UniProtKB-UniRule"/>
</dbReference>
<dbReference type="EMBL" id="PDNA01000118">
    <property type="protein sequence ID" value="PGH12419.1"/>
    <property type="molecule type" value="Genomic_DNA"/>
</dbReference>
<comment type="domain">
    <text evidence="1">Has a modular structure: an endo-beta-1,4-glucanase catalytic module at the N-terminus, a linker rich in serines and threonines, and a C-terminal carbohydrate-binding module (CBM).</text>
</comment>
<evidence type="ECO:0000313" key="3">
    <source>
        <dbReference type="EMBL" id="PGH12419.1"/>
    </source>
</evidence>
<keyword evidence="1" id="KW-1015">Disulfide bond</keyword>
<keyword evidence="1" id="KW-0136">Cellulose degradation</keyword>
<sequence length="125" mass="14496">MAHIPGPWEYVRQWTRWGTDWPVWDIRCNVDGSRATNAQTLTVAAGTQLTIREVYHEGPMQYYIVKVPEGEMAATWDEDREAWFKMGADDLVAQILCLFWSNWLKREAQATLPKALTMRRIPVAN</sequence>
<name>A0A2B7XTY3_POLH7</name>
<comment type="function">
    <text evidence="1">Lytic polysaccharide monooxygenase (LMPO) that depolymerizes crystalline and amorphous polysaccharides via the oxidation of scissile alpha- or beta-(1-4)-glycosidic bonds, yielding C1 and/or C4 oxidation products. Catalysis by LPMOs requires the reduction of the active-site copper from Cu(II) to Cu(I) by a reducing agent and H(2)O(2) or O(2) as a cosubstrate.</text>
</comment>
<dbReference type="GO" id="GO:0030245">
    <property type="term" value="P:cellulose catabolic process"/>
    <property type="evidence" value="ECO:0007669"/>
    <property type="project" value="UniProtKB-UniRule"/>
</dbReference>
<dbReference type="InterPro" id="IPR005103">
    <property type="entry name" value="AA9_LPMO"/>
</dbReference>
<comment type="caution">
    <text evidence="3">The sequence shown here is derived from an EMBL/GenBank/DDBJ whole genome shotgun (WGS) entry which is preliminary data.</text>
</comment>
<dbReference type="GO" id="GO:0005576">
    <property type="term" value="C:extracellular region"/>
    <property type="evidence" value="ECO:0007669"/>
    <property type="project" value="UniProtKB-SubCell"/>
</dbReference>
<dbReference type="AlphaFoldDB" id="A0A2B7XTY3"/>
<feature type="domain" description="Auxiliary Activity family 9 catalytic" evidence="2">
    <location>
        <begin position="23"/>
        <end position="116"/>
    </location>
</feature>
<organism evidence="3 4">
    <name type="scientific">Polytolypa hystricis (strain UAMH7299)</name>
    <dbReference type="NCBI Taxonomy" id="1447883"/>
    <lineage>
        <taxon>Eukaryota</taxon>
        <taxon>Fungi</taxon>
        <taxon>Dikarya</taxon>
        <taxon>Ascomycota</taxon>
        <taxon>Pezizomycotina</taxon>
        <taxon>Eurotiomycetes</taxon>
        <taxon>Eurotiomycetidae</taxon>
        <taxon>Onygenales</taxon>
        <taxon>Onygenales incertae sedis</taxon>
        <taxon>Polytolypa</taxon>
    </lineage>
</organism>
<dbReference type="Proteomes" id="UP000224634">
    <property type="component" value="Unassembled WGS sequence"/>
</dbReference>
<evidence type="ECO:0000313" key="4">
    <source>
        <dbReference type="Proteomes" id="UP000224634"/>
    </source>
</evidence>
<keyword evidence="1" id="KW-0119">Carbohydrate metabolism</keyword>